<dbReference type="Proteomes" id="UP000254051">
    <property type="component" value="Unassembled WGS sequence"/>
</dbReference>
<dbReference type="AlphaFoldDB" id="A0A316AJK7"/>
<organism evidence="2 3">
    <name type="scientific">Faecalicatena contorta</name>
    <dbReference type="NCBI Taxonomy" id="39482"/>
    <lineage>
        <taxon>Bacteria</taxon>
        <taxon>Bacillati</taxon>
        <taxon>Bacillota</taxon>
        <taxon>Clostridia</taxon>
        <taxon>Lachnospirales</taxon>
        <taxon>Lachnospiraceae</taxon>
        <taxon>Faecalicatena</taxon>
    </lineage>
</organism>
<protein>
    <submittedName>
        <fullName evidence="2">Transposase</fullName>
    </submittedName>
</protein>
<accession>A0A316AJK7</accession>
<evidence type="ECO:0000259" key="1">
    <source>
        <dbReference type="Pfam" id="PF01548"/>
    </source>
</evidence>
<evidence type="ECO:0000313" key="2">
    <source>
        <dbReference type="EMBL" id="SUQ14268.1"/>
    </source>
</evidence>
<dbReference type="RefSeq" id="WP_242992345.1">
    <property type="nucleotide sequence ID" value="NZ_QGDS01000005.1"/>
</dbReference>
<proteinExistence type="predicted"/>
<reference evidence="3" key="1">
    <citation type="submission" date="2017-07" db="EMBL/GenBank/DDBJ databases">
        <authorList>
            <person name="Varghese N."/>
            <person name="Submissions S."/>
        </authorList>
    </citation>
    <scope>NUCLEOTIDE SEQUENCE [LARGE SCALE GENOMIC DNA]</scope>
    <source>
        <strain evidence="3">NLAE-zl-C134</strain>
    </source>
</reference>
<name>A0A316AJK7_9FIRM</name>
<gene>
    <name evidence="2" type="ORF">SAMN05216529_105243</name>
</gene>
<evidence type="ECO:0000313" key="3">
    <source>
        <dbReference type="Proteomes" id="UP000254051"/>
    </source>
</evidence>
<feature type="domain" description="Transposase IS110-like N-terminal" evidence="1">
    <location>
        <begin position="4"/>
        <end position="160"/>
    </location>
</feature>
<dbReference type="InterPro" id="IPR047650">
    <property type="entry name" value="Transpos_IS110"/>
</dbReference>
<dbReference type="InterPro" id="IPR002525">
    <property type="entry name" value="Transp_IS110-like_N"/>
</dbReference>
<sequence length="178" mass="20550">MIAVGVDVSKHKSTVAVISSDGEIRMKPTDFHHDQPTLNQLVSTLLSFHDDVKIVMEATGHYHKPILKIFLESNLFVSVVNPYIIKKYSENDIRKGKTDKKDAMRIAWYVLEKHYSIVPYNITDQKYDDLKYLSRQYGQCVSMRVKARVQLYNLLDNIMPGIQTIINSRTADPDDRFT</sequence>
<dbReference type="EMBL" id="UHJJ01000005">
    <property type="protein sequence ID" value="SUQ14268.1"/>
    <property type="molecule type" value="Genomic_DNA"/>
</dbReference>
<dbReference type="GO" id="GO:0003677">
    <property type="term" value="F:DNA binding"/>
    <property type="evidence" value="ECO:0007669"/>
    <property type="project" value="InterPro"/>
</dbReference>
<dbReference type="PANTHER" id="PTHR33055">
    <property type="entry name" value="TRANSPOSASE FOR INSERTION SEQUENCE ELEMENT IS1111A"/>
    <property type="match status" value="1"/>
</dbReference>
<dbReference type="GO" id="GO:0006313">
    <property type="term" value="P:DNA transposition"/>
    <property type="evidence" value="ECO:0007669"/>
    <property type="project" value="InterPro"/>
</dbReference>
<dbReference type="Pfam" id="PF01548">
    <property type="entry name" value="DEDD_Tnp_IS110"/>
    <property type="match status" value="1"/>
</dbReference>
<dbReference type="GO" id="GO:0004803">
    <property type="term" value="F:transposase activity"/>
    <property type="evidence" value="ECO:0007669"/>
    <property type="project" value="InterPro"/>
</dbReference>
<keyword evidence="3" id="KW-1185">Reference proteome</keyword>